<dbReference type="SUPFAM" id="SSF53254">
    <property type="entry name" value="Phosphoglycerate mutase-like"/>
    <property type="match status" value="1"/>
</dbReference>
<evidence type="ECO:0000313" key="2">
    <source>
        <dbReference type="EMBL" id="CAD9282657.1"/>
    </source>
</evidence>
<protein>
    <recommendedName>
        <fullName evidence="3">Phosphoglycerate mutase-like protein</fullName>
    </recommendedName>
</protein>
<dbReference type="Pfam" id="PF00300">
    <property type="entry name" value="His_Phos_1"/>
    <property type="match status" value="1"/>
</dbReference>
<organism evidence="2">
    <name type="scientific">Grammatophora oceanica</name>
    <dbReference type="NCBI Taxonomy" id="210454"/>
    <lineage>
        <taxon>Eukaryota</taxon>
        <taxon>Sar</taxon>
        <taxon>Stramenopiles</taxon>
        <taxon>Ochrophyta</taxon>
        <taxon>Bacillariophyta</taxon>
        <taxon>Fragilariophyceae</taxon>
        <taxon>Fragilariophycidae</taxon>
        <taxon>Rhabdonematales</taxon>
        <taxon>Grammatophoraceae</taxon>
        <taxon>Grammatophora</taxon>
    </lineage>
</organism>
<feature type="chain" id="PRO_5031520599" description="Phosphoglycerate mutase-like protein" evidence="1">
    <location>
        <begin position="22"/>
        <end position="302"/>
    </location>
</feature>
<evidence type="ECO:0008006" key="3">
    <source>
        <dbReference type="Google" id="ProtNLM"/>
    </source>
</evidence>
<dbReference type="PANTHER" id="PTHR48100">
    <property type="entry name" value="BROAD-SPECIFICITY PHOSPHATASE YOR283W-RELATED"/>
    <property type="match status" value="1"/>
</dbReference>
<dbReference type="CDD" id="cd07067">
    <property type="entry name" value="HP_PGM_like"/>
    <property type="match status" value="1"/>
</dbReference>
<dbReference type="GO" id="GO:0016791">
    <property type="term" value="F:phosphatase activity"/>
    <property type="evidence" value="ECO:0007669"/>
    <property type="project" value="TreeGrafter"/>
</dbReference>
<dbReference type="InterPro" id="IPR013078">
    <property type="entry name" value="His_Pase_superF_clade-1"/>
</dbReference>
<dbReference type="InterPro" id="IPR050275">
    <property type="entry name" value="PGM_Phosphatase"/>
</dbReference>
<feature type="signal peptide" evidence="1">
    <location>
        <begin position="1"/>
        <end position="21"/>
    </location>
</feature>
<accession>A0A7S1V0P2</accession>
<dbReference type="GO" id="GO:0005737">
    <property type="term" value="C:cytoplasm"/>
    <property type="evidence" value="ECO:0007669"/>
    <property type="project" value="TreeGrafter"/>
</dbReference>
<dbReference type="AlphaFoldDB" id="A0A7S1V0P2"/>
<dbReference type="InterPro" id="IPR029033">
    <property type="entry name" value="His_PPase_superfam"/>
</dbReference>
<keyword evidence="1" id="KW-0732">Signal</keyword>
<evidence type="ECO:0000256" key="1">
    <source>
        <dbReference type="SAM" id="SignalP"/>
    </source>
</evidence>
<name>A0A7S1V0P2_9STRA</name>
<dbReference type="PANTHER" id="PTHR48100:SF1">
    <property type="entry name" value="HISTIDINE PHOSPHATASE FAMILY PROTEIN-RELATED"/>
    <property type="match status" value="1"/>
</dbReference>
<reference evidence="2" key="1">
    <citation type="submission" date="2021-01" db="EMBL/GenBank/DDBJ databases">
        <authorList>
            <person name="Corre E."/>
            <person name="Pelletier E."/>
            <person name="Niang G."/>
            <person name="Scheremetjew M."/>
            <person name="Finn R."/>
            <person name="Kale V."/>
            <person name="Holt S."/>
            <person name="Cochrane G."/>
            <person name="Meng A."/>
            <person name="Brown T."/>
            <person name="Cohen L."/>
        </authorList>
    </citation>
    <scope>NUCLEOTIDE SEQUENCE</scope>
    <source>
        <strain evidence="2">CCMP 410</strain>
    </source>
</reference>
<gene>
    <name evidence="2" type="ORF">GOCE00092_LOCUS11569</name>
</gene>
<dbReference type="EMBL" id="HBGK01022520">
    <property type="protein sequence ID" value="CAD9282657.1"/>
    <property type="molecule type" value="Transcribed_RNA"/>
</dbReference>
<sequence length="302" mass="34115">MCSCLLSHLVFCLSSPTLPSASPSSITMSQDLAAHSQASLELAKRESAEHLHGMKELYDSMRDKPLIIKAYALDDTSAPTGDNVKTVHFVRHGQGFHNLMADIASSAGRQWTQFKVTPENPYVMPEILDAPLTEKGRQQARLLQPVVQAFDHQPELVAFSPNCRALQTGLIAFGHLVGEDIPFVAHEMAREENGVHVCDKRRPTSQQAAEFPQVDFSLLESEEDIIFRDDRRETKQEVGARIYKFFEWLETREEKHVGVNSHSGWLLTVFNGICECDEKLKGWFQTGEMRSVKLEFVRKDQC</sequence>
<dbReference type="Gene3D" id="3.40.50.1240">
    <property type="entry name" value="Phosphoglycerate mutase-like"/>
    <property type="match status" value="1"/>
</dbReference>
<proteinExistence type="predicted"/>